<reference evidence="2" key="1">
    <citation type="submission" date="2021-02" db="EMBL/GenBank/DDBJ databases">
        <authorList>
            <person name="Dougan E. K."/>
            <person name="Rhodes N."/>
            <person name="Thang M."/>
            <person name="Chan C."/>
        </authorList>
    </citation>
    <scope>NUCLEOTIDE SEQUENCE</scope>
</reference>
<organism evidence="2 3">
    <name type="scientific">Symbiodinium pilosum</name>
    <name type="common">Dinoflagellate</name>
    <dbReference type="NCBI Taxonomy" id="2952"/>
    <lineage>
        <taxon>Eukaryota</taxon>
        <taxon>Sar</taxon>
        <taxon>Alveolata</taxon>
        <taxon>Dinophyceae</taxon>
        <taxon>Suessiales</taxon>
        <taxon>Symbiodiniaceae</taxon>
        <taxon>Symbiodinium</taxon>
    </lineage>
</organism>
<keyword evidence="3" id="KW-1185">Reference proteome</keyword>
<feature type="transmembrane region" description="Helical" evidence="1">
    <location>
        <begin position="38"/>
        <end position="67"/>
    </location>
</feature>
<evidence type="ECO:0000313" key="3">
    <source>
        <dbReference type="Proteomes" id="UP000649617"/>
    </source>
</evidence>
<evidence type="ECO:0000256" key="1">
    <source>
        <dbReference type="SAM" id="Phobius"/>
    </source>
</evidence>
<gene>
    <name evidence="2" type="ORF">SPIL2461_LOCUS3827</name>
</gene>
<comment type="caution">
    <text evidence="2">The sequence shown here is derived from an EMBL/GenBank/DDBJ whole genome shotgun (WGS) entry which is preliminary data.</text>
</comment>
<keyword evidence="1" id="KW-0812">Transmembrane</keyword>
<dbReference type="Proteomes" id="UP000649617">
    <property type="component" value="Unassembled WGS sequence"/>
</dbReference>
<keyword evidence="1" id="KW-0472">Membrane</keyword>
<protein>
    <submittedName>
        <fullName evidence="2">Uncharacterized protein</fullName>
    </submittedName>
</protein>
<proteinExistence type="predicted"/>
<keyword evidence="1" id="KW-1133">Transmembrane helix</keyword>
<dbReference type="AlphaFoldDB" id="A0A812KYM7"/>
<sequence>MSVESYLPSCLIAEALAVVCAGAFGLAKGSRAAAAASLLCAALLVVFRQAALAAGGVTAVLAVATYYKYNCICAAESNKTLEMARQMKISLMTEEEEAFQTASKKIYRALAISSAILCCCCLLQALLS</sequence>
<accession>A0A812KYM7</accession>
<name>A0A812KYM7_SYMPI</name>
<feature type="transmembrane region" description="Helical" evidence="1">
    <location>
        <begin position="6"/>
        <end position="26"/>
    </location>
</feature>
<dbReference type="EMBL" id="CAJNIZ010004792">
    <property type="protein sequence ID" value="CAE7236018.1"/>
    <property type="molecule type" value="Genomic_DNA"/>
</dbReference>
<dbReference type="OrthoDB" id="447949at2759"/>
<evidence type="ECO:0000313" key="2">
    <source>
        <dbReference type="EMBL" id="CAE7236018.1"/>
    </source>
</evidence>
<feature type="transmembrane region" description="Helical" evidence="1">
    <location>
        <begin position="106"/>
        <end position="127"/>
    </location>
</feature>